<evidence type="ECO:0000313" key="8">
    <source>
        <dbReference type="EMBL" id="KAL2919261.1"/>
    </source>
</evidence>
<keyword evidence="3 6" id="KW-1133">Transmembrane helix</keyword>
<evidence type="ECO:0000256" key="5">
    <source>
        <dbReference type="SAM" id="MobiDB-lite"/>
    </source>
</evidence>
<feature type="transmembrane region" description="Helical" evidence="6">
    <location>
        <begin position="212"/>
        <end position="232"/>
    </location>
</feature>
<evidence type="ECO:0000256" key="1">
    <source>
        <dbReference type="ARBA" id="ARBA00004141"/>
    </source>
</evidence>
<dbReference type="Pfam" id="PF07690">
    <property type="entry name" value="MFS_1"/>
    <property type="match status" value="1"/>
</dbReference>
<evidence type="ECO:0000313" key="9">
    <source>
        <dbReference type="Proteomes" id="UP001527925"/>
    </source>
</evidence>
<dbReference type="EMBL" id="JADGIZ020000003">
    <property type="protein sequence ID" value="KAL2919261.1"/>
    <property type="molecule type" value="Genomic_DNA"/>
</dbReference>
<keyword evidence="2 6" id="KW-0812">Transmembrane</keyword>
<feature type="transmembrane region" description="Helical" evidence="6">
    <location>
        <begin position="355"/>
        <end position="375"/>
    </location>
</feature>
<dbReference type="InterPro" id="IPR011701">
    <property type="entry name" value="MFS"/>
</dbReference>
<feature type="transmembrane region" description="Helical" evidence="6">
    <location>
        <begin position="280"/>
        <end position="298"/>
    </location>
</feature>
<evidence type="ECO:0000256" key="6">
    <source>
        <dbReference type="SAM" id="Phobius"/>
    </source>
</evidence>
<feature type="domain" description="Major facilitator superfamily (MFS) profile" evidence="7">
    <location>
        <begin position="50"/>
        <end position="430"/>
    </location>
</feature>
<evidence type="ECO:0000259" key="7">
    <source>
        <dbReference type="PROSITE" id="PS50850"/>
    </source>
</evidence>
<feature type="transmembrane region" description="Helical" evidence="6">
    <location>
        <begin position="182"/>
        <end position="200"/>
    </location>
</feature>
<organism evidence="8 9">
    <name type="scientific">Polyrhizophydium stewartii</name>
    <dbReference type="NCBI Taxonomy" id="2732419"/>
    <lineage>
        <taxon>Eukaryota</taxon>
        <taxon>Fungi</taxon>
        <taxon>Fungi incertae sedis</taxon>
        <taxon>Chytridiomycota</taxon>
        <taxon>Chytridiomycota incertae sedis</taxon>
        <taxon>Chytridiomycetes</taxon>
        <taxon>Rhizophydiales</taxon>
        <taxon>Rhizophydiales incertae sedis</taxon>
        <taxon>Polyrhizophydium</taxon>
    </lineage>
</organism>
<feature type="transmembrane region" description="Helical" evidence="6">
    <location>
        <begin position="319"/>
        <end position="343"/>
    </location>
</feature>
<reference evidence="8 9" key="1">
    <citation type="submission" date="2023-09" db="EMBL/GenBank/DDBJ databases">
        <title>Pangenome analysis of Batrachochytrium dendrobatidis and related Chytrids.</title>
        <authorList>
            <person name="Yacoub M.N."/>
            <person name="Stajich J.E."/>
            <person name="James T.Y."/>
        </authorList>
    </citation>
    <scope>NUCLEOTIDE SEQUENCE [LARGE SCALE GENOMIC DNA]</scope>
    <source>
        <strain evidence="8 9">JEL0888</strain>
    </source>
</reference>
<accession>A0ABR4NIH6</accession>
<feature type="transmembrane region" description="Helical" evidence="6">
    <location>
        <begin position="253"/>
        <end position="274"/>
    </location>
</feature>
<dbReference type="SUPFAM" id="SSF103473">
    <property type="entry name" value="MFS general substrate transporter"/>
    <property type="match status" value="1"/>
</dbReference>
<dbReference type="Gene3D" id="1.20.1720.10">
    <property type="entry name" value="Multidrug resistance protein D"/>
    <property type="match status" value="1"/>
</dbReference>
<dbReference type="PANTHER" id="PTHR23501:SF197">
    <property type="entry name" value="COMD"/>
    <property type="match status" value="1"/>
</dbReference>
<feature type="region of interest" description="Disordered" evidence="5">
    <location>
        <begin position="1"/>
        <end position="26"/>
    </location>
</feature>
<comment type="caution">
    <text evidence="8">The sequence shown here is derived from an EMBL/GenBank/DDBJ whole genome shotgun (WGS) entry which is preliminary data.</text>
</comment>
<feature type="transmembrane region" description="Helical" evidence="6">
    <location>
        <begin position="123"/>
        <end position="143"/>
    </location>
</feature>
<keyword evidence="4 6" id="KW-0472">Membrane</keyword>
<evidence type="ECO:0000256" key="2">
    <source>
        <dbReference type="ARBA" id="ARBA00022692"/>
    </source>
</evidence>
<dbReference type="PANTHER" id="PTHR23501">
    <property type="entry name" value="MAJOR FACILITATOR SUPERFAMILY"/>
    <property type="match status" value="1"/>
</dbReference>
<keyword evidence="9" id="KW-1185">Reference proteome</keyword>
<protein>
    <recommendedName>
        <fullName evidence="7">Major facilitator superfamily (MFS) profile domain-containing protein</fullName>
    </recommendedName>
</protein>
<evidence type="ECO:0000256" key="3">
    <source>
        <dbReference type="ARBA" id="ARBA00022989"/>
    </source>
</evidence>
<dbReference type="PROSITE" id="PS50850">
    <property type="entry name" value="MFS"/>
    <property type="match status" value="1"/>
</dbReference>
<gene>
    <name evidence="8" type="ORF">HK105_200904</name>
</gene>
<dbReference type="InterPro" id="IPR036259">
    <property type="entry name" value="MFS_trans_sf"/>
</dbReference>
<proteinExistence type="predicted"/>
<feature type="transmembrane region" description="Helical" evidence="6">
    <location>
        <begin position="47"/>
        <end position="72"/>
    </location>
</feature>
<feature type="transmembrane region" description="Helical" evidence="6">
    <location>
        <begin position="382"/>
        <end position="403"/>
    </location>
</feature>
<comment type="subcellular location">
    <subcellularLocation>
        <location evidence="1">Membrane</location>
        <topology evidence="1">Multi-pass membrane protein</topology>
    </subcellularLocation>
</comment>
<evidence type="ECO:0000256" key="4">
    <source>
        <dbReference type="ARBA" id="ARBA00023136"/>
    </source>
</evidence>
<name>A0ABR4NIH6_9FUNG</name>
<dbReference type="InterPro" id="IPR020846">
    <property type="entry name" value="MFS_dom"/>
</dbReference>
<dbReference type="Proteomes" id="UP001527925">
    <property type="component" value="Unassembled WGS sequence"/>
</dbReference>
<feature type="transmembrane region" description="Helical" evidence="6">
    <location>
        <begin position="84"/>
        <end position="103"/>
    </location>
</feature>
<feature type="compositionally biased region" description="Basic and acidic residues" evidence="5">
    <location>
        <begin position="1"/>
        <end position="15"/>
    </location>
</feature>
<sequence length="430" mass="45613">MPEDIQLDRRTKPSEVDPADSDSPTIVVSDNASQGEQPAVVTTKLQFALILLGLGLSVFLALLDQTIVSVAIPAVAKEFQSLDQVAWIGTAFFLTSWKSIYCAPQTAFTPTYGKFADIFGRKAVFLAAVLVFEVGSVLCGASVNMNMLIVSRAIAGLGGGGIFSLSIIIISDLSPIRDRAKYQGVVGAFFGFASVASPLLGGLFTDHLSWRWNFYINVPLGAVTILVSLFLLKLPHTGQDWRAQLRRVDMQGTVVLVCAVIALLIPIQGGGTQFEWNSPVVISLFVVAAVLIGVFVVIESRLANEPIMPLELFTNTHSVAVFVTTTLLGMATIGAVFYVPVYFQVVNGDTATQAGLNTVPLIAGMIVFTIVAGIVSSTTGIYMPSTTASVVLLTVGLGLLSTLTSSSPMGIKVLYLIIAGAEYWISSPAP</sequence>
<feature type="transmembrane region" description="Helical" evidence="6">
    <location>
        <begin position="149"/>
        <end position="170"/>
    </location>
</feature>